<organism evidence="1 2">
    <name type="scientific">Aeromonas caviae</name>
    <name type="common">Aeromonas punctata</name>
    <dbReference type="NCBI Taxonomy" id="648"/>
    <lineage>
        <taxon>Bacteria</taxon>
        <taxon>Pseudomonadati</taxon>
        <taxon>Pseudomonadota</taxon>
        <taxon>Gammaproteobacteria</taxon>
        <taxon>Aeromonadales</taxon>
        <taxon>Aeromonadaceae</taxon>
        <taxon>Aeromonas</taxon>
    </lineage>
</organism>
<reference evidence="1" key="1">
    <citation type="submission" date="2022-09" db="EMBL/GenBank/DDBJ databases">
        <title>Intensive care unit water sources are persistently colonized with multi-drug resistant bacteria and are the site of extensive horizontal gene transfer of antibiotic resistance genes.</title>
        <authorList>
            <person name="Diorio-Toth L."/>
        </authorList>
    </citation>
    <scope>NUCLEOTIDE SEQUENCE</scope>
    <source>
        <strain evidence="1">GD03796</strain>
    </source>
</reference>
<gene>
    <name evidence="1" type="ORF">N5I07_09675</name>
</gene>
<dbReference type="EMBL" id="JAOCFT010000001">
    <property type="protein sequence ID" value="MDH1897833.1"/>
    <property type="molecule type" value="Genomic_DNA"/>
</dbReference>
<dbReference type="AlphaFoldDB" id="A0A3S5Z183"/>
<protein>
    <submittedName>
        <fullName evidence="1">Uncharacterized protein</fullName>
    </submittedName>
</protein>
<dbReference type="RefSeq" id="WP_041211165.1">
    <property type="nucleotide sequence ID" value="NZ_AP022110.1"/>
</dbReference>
<evidence type="ECO:0000313" key="2">
    <source>
        <dbReference type="Proteomes" id="UP001160758"/>
    </source>
</evidence>
<sequence length="69" mass="7928">MKLSDIDSMIELYLQAERDVLAGKQVTFQGRTVTSENLNELRSGRREWEQRRASVANPARQPYAAARFT</sequence>
<proteinExistence type="predicted"/>
<comment type="caution">
    <text evidence="1">The sequence shown here is derived from an EMBL/GenBank/DDBJ whole genome shotgun (WGS) entry which is preliminary data.</text>
</comment>
<accession>A0A3S5Z183</accession>
<dbReference type="Proteomes" id="UP001160758">
    <property type="component" value="Unassembled WGS sequence"/>
</dbReference>
<name>A0A3S5Z183_AERCA</name>
<evidence type="ECO:0000313" key="1">
    <source>
        <dbReference type="EMBL" id="MDH1897833.1"/>
    </source>
</evidence>